<reference evidence="7 8" key="1">
    <citation type="journal article" date="2019" name="BMC Genomics">
        <title>Chromosome level assembly and comparative genome analysis confirm lager-brewing yeasts originated from a single hybridization.</title>
        <authorList>
            <person name="Salazar A.N."/>
            <person name="Gorter de Vries A.R."/>
            <person name="van den Broek M."/>
            <person name="Brouwers N."/>
            <person name="de la Torre Cortes P."/>
            <person name="Kuijpers N.G.A."/>
            <person name="Daran J.G."/>
            <person name="Abeel T."/>
        </authorList>
    </citation>
    <scope>NUCLEOTIDE SEQUENCE [LARGE SCALE GENOMIC DNA]</scope>
    <source>
        <strain evidence="7 8">CBS 1483</strain>
    </source>
</reference>
<accession>A0A6C1E0E5</accession>
<keyword evidence="2 6" id="KW-0812">Transmembrane</keyword>
<feature type="transmembrane region" description="Helical" evidence="6">
    <location>
        <begin position="152"/>
        <end position="174"/>
    </location>
</feature>
<dbReference type="EMBL" id="CP048997">
    <property type="protein sequence ID" value="QID82722.1"/>
    <property type="molecule type" value="Genomic_DNA"/>
</dbReference>
<dbReference type="GO" id="GO:0016020">
    <property type="term" value="C:membrane"/>
    <property type="evidence" value="ECO:0007669"/>
    <property type="project" value="UniProtKB-SubCell"/>
</dbReference>
<name>A0A6C1E0E5_SACPS</name>
<proteinExistence type="predicted"/>
<feature type="transmembrane region" description="Helical" evidence="6">
    <location>
        <begin position="117"/>
        <end position="140"/>
    </location>
</feature>
<dbReference type="Pfam" id="PF15701">
    <property type="entry name" value="DUF4668"/>
    <property type="match status" value="1"/>
</dbReference>
<evidence type="ECO:0000256" key="4">
    <source>
        <dbReference type="ARBA" id="ARBA00023136"/>
    </source>
</evidence>
<dbReference type="OrthoDB" id="4048660at2759"/>
<evidence type="ECO:0000313" key="8">
    <source>
        <dbReference type="Proteomes" id="UP000501346"/>
    </source>
</evidence>
<evidence type="ECO:0000256" key="2">
    <source>
        <dbReference type="ARBA" id="ARBA00022692"/>
    </source>
</evidence>
<dbReference type="Proteomes" id="UP000501346">
    <property type="component" value="Chromosome ScXVI"/>
</dbReference>
<evidence type="ECO:0000313" key="7">
    <source>
        <dbReference type="EMBL" id="QID82722.1"/>
    </source>
</evidence>
<evidence type="ECO:0000256" key="3">
    <source>
        <dbReference type="ARBA" id="ARBA00022989"/>
    </source>
</evidence>
<feature type="compositionally biased region" description="Basic and acidic residues" evidence="5">
    <location>
        <begin position="1"/>
        <end position="10"/>
    </location>
</feature>
<feature type="region of interest" description="Disordered" evidence="5">
    <location>
        <begin position="1"/>
        <end position="23"/>
    </location>
</feature>
<protein>
    <submittedName>
        <fullName evidence="7">Uncharacterized protein</fullName>
    </submittedName>
</protein>
<evidence type="ECO:0000256" key="6">
    <source>
        <dbReference type="SAM" id="Phobius"/>
    </source>
</evidence>
<keyword evidence="4 6" id="KW-0472">Membrane</keyword>
<sequence>MTAHANERISDVSPSAGGSSSESKYDKLCRVLFTIAITKSSFTPEHILYKNSIFTDKPILTDIVTFMYAAFVSIGWFLIWGERACRTQEMNQPPMCSNINYSLLSFKKRHPKRFTCTLWLVFFLAYAVLTVSIWIVQLIFRKGNAFQMISQLIVLDIAIALINVAIAFGFEVYLAHKAAIENSDNDLNDLSSA</sequence>
<evidence type="ECO:0000256" key="1">
    <source>
        <dbReference type="ARBA" id="ARBA00004141"/>
    </source>
</evidence>
<evidence type="ECO:0000256" key="5">
    <source>
        <dbReference type="SAM" id="MobiDB-lite"/>
    </source>
</evidence>
<dbReference type="InterPro" id="IPR031427">
    <property type="entry name" value="DUF4668"/>
</dbReference>
<keyword evidence="3 6" id="KW-1133">Transmembrane helix</keyword>
<feature type="transmembrane region" description="Helical" evidence="6">
    <location>
        <begin position="59"/>
        <end position="80"/>
    </location>
</feature>
<dbReference type="AlphaFoldDB" id="A0A6C1E0E5"/>
<keyword evidence="8" id="KW-1185">Reference proteome</keyword>
<comment type="subcellular location">
    <subcellularLocation>
        <location evidence="1">Membrane</location>
        <topology evidence="1">Multi-pass membrane protein</topology>
    </subcellularLocation>
</comment>
<feature type="compositionally biased region" description="Low complexity" evidence="5">
    <location>
        <begin position="11"/>
        <end position="22"/>
    </location>
</feature>
<organism evidence="7 8">
    <name type="scientific">Saccharomyces pastorianus</name>
    <name type="common">Lager yeast</name>
    <name type="synonym">Saccharomyces cerevisiae x Saccharomyces eubayanus</name>
    <dbReference type="NCBI Taxonomy" id="27292"/>
    <lineage>
        <taxon>Eukaryota</taxon>
        <taxon>Fungi</taxon>
        <taxon>Dikarya</taxon>
        <taxon>Ascomycota</taxon>
        <taxon>Saccharomycotina</taxon>
        <taxon>Saccharomycetes</taxon>
        <taxon>Saccharomycetales</taxon>
        <taxon>Saccharomycetaceae</taxon>
        <taxon>Saccharomyces</taxon>
    </lineage>
</organism>
<gene>
    <name evidence="7" type="ORF">GRS66_005153</name>
</gene>